<organism evidence="3 4">
    <name type="scientific">Bryocella elongata</name>
    <dbReference type="NCBI Taxonomy" id="863522"/>
    <lineage>
        <taxon>Bacteria</taxon>
        <taxon>Pseudomonadati</taxon>
        <taxon>Acidobacteriota</taxon>
        <taxon>Terriglobia</taxon>
        <taxon>Terriglobales</taxon>
        <taxon>Acidobacteriaceae</taxon>
        <taxon>Bryocella</taxon>
    </lineage>
</organism>
<dbReference type="RefSeq" id="WP_146072113.1">
    <property type="nucleotide sequence ID" value="NZ_FNVA01000003.1"/>
</dbReference>
<proteinExistence type="predicted"/>
<feature type="region of interest" description="Disordered" evidence="1">
    <location>
        <begin position="1"/>
        <end position="28"/>
    </location>
</feature>
<name>A0A1H5YDT9_9BACT</name>
<protein>
    <submittedName>
        <fullName evidence="3">Uncharacterized protein</fullName>
    </submittedName>
</protein>
<dbReference type="Proteomes" id="UP000236728">
    <property type="component" value="Unassembled WGS sequence"/>
</dbReference>
<keyword evidence="2" id="KW-0812">Transmembrane</keyword>
<feature type="transmembrane region" description="Helical" evidence="2">
    <location>
        <begin position="100"/>
        <end position="119"/>
    </location>
</feature>
<dbReference type="EMBL" id="FNVA01000003">
    <property type="protein sequence ID" value="SEG21932.1"/>
    <property type="molecule type" value="Genomic_DNA"/>
</dbReference>
<feature type="compositionally biased region" description="Basic and acidic residues" evidence="1">
    <location>
        <begin position="1"/>
        <end position="11"/>
    </location>
</feature>
<dbReference type="AlphaFoldDB" id="A0A1H5YDT9"/>
<dbReference type="OrthoDB" id="122931at2"/>
<evidence type="ECO:0000256" key="2">
    <source>
        <dbReference type="SAM" id="Phobius"/>
    </source>
</evidence>
<keyword evidence="4" id="KW-1185">Reference proteome</keyword>
<reference evidence="3 4" key="1">
    <citation type="submission" date="2016-10" db="EMBL/GenBank/DDBJ databases">
        <authorList>
            <person name="de Groot N.N."/>
        </authorList>
    </citation>
    <scope>NUCLEOTIDE SEQUENCE [LARGE SCALE GENOMIC DNA]</scope>
    <source>
        <strain evidence="3 4">DSM 22489</strain>
    </source>
</reference>
<keyword evidence="2" id="KW-1133">Transmembrane helix</keyword>
<evidence type="ECO:0000256" key="1">
    <source>
        <dbReference type="SAM" id="MobiDB-lite"/>
    </source>
</evidence>
<gene>
    <name evidence="3" type="ORF">SAMN05421819_2248</name>
</gene>
<evidence type="ECO:0000313" key="4">
    <source>
        <dbReference type="Proteomes" id="UP000236728"/>
    </source>
</evidence>
<evidence type="ECO:0000313" key="3">
    <source>
        <dbReference type="EMBL" id="SEG21932.1"/>
    </source>
</evidence>
<keyword evidence="2" id="KW-0472">Membrane</keyword>
<accession>A0A1H5YDT9</accession>
<sequence length="164" mass="18059">MNGPEDNRKFEVIQGAGDRLENDSTPELEFEQQLARALRRVDAPEGFAARLMDRAAKGDTAPVVNVPVVEVPAVEVPGRSPGPSPKSGFGRMFVIPRRQWLGWASGAIAATLVAGIFTGQHLHEQHERRAAAEREFDTSMRIRNEALEHVRQQLAEQGITLGNE</sequence>